<evidence type="ECO:0000256" key="2">
    <source>
        <dbReference type="SAM" id="SignalP"/>
    </source>
</evidence>
<dbReference type="Pfam" id="PF05547">
    <property type="entry name" value="Peptidase_M6"/>
    <property type="match status" value="1"/>
</dbReference>
<feature type="compositionally biased region" description="Polar residues" evidence="1">
    <location>
        <begin position="641"/>
        <end position="655"/>
    </location>
</feature>
<dbReference type="EMBL" id="CALBWS010000014">
    <property type="protein sequence ID" value="CAH2715203.1"/>
    <property type="molecule type" value="Genomic_DNA"/>
</dbReference>
<name>A0ABN8KNP8_9BACI</name>
<feature type="domain" description="FixG C-terminal immunoglobulin-like" evidence="4">
    <location>
        <begin position="574"/>
        <end position="653"/>
    </location>
</feature>
<dbReference type="SUPFAM" id="SSF55486">
    <property type="entry name" value="Metalloproteases ('zincins'), catalytic domain"/>
    <property type="match status" value="1"/>
</dbReference>
<dbReference type="RefSeq" id="WP_248735498.1">
    <property type="nucleotide sequence ID" value="NZ_CALBWS010000014.1"/>
</dbReference>
<protein>
    <recommendedName>
        <fullName evidence="7">FixG C-terminal immunoglobulin-like domain-containing protein</fullName>
    </recommendedName>
</protein>
<dbReference type="InterPro" id="IPR032879">
    <property type="entry name" value="FixG_C"/>
</dbReference>
<feature type="signal peptide" evidence="2">
    <location>
        <begin position="1"/>
        <end position="25"/>
    </location>
</feature>
<organism evidence="5 6">
    <name type="scientific">Neobacillus rhizosphaerae</name>
    <dbReference type="NCBI Taxonomy" id="2880965"/>
    <lineage>
        <taxon>Bacteria</taxon>
        <taxon>Bacillati</taxon>
        <taxon>Bacillota</taxon>
        <taxon>Bacilli</taxon>
        <taxon>Bacillales</taxon>
        <taxon>Bacillaceae</taxon>
        <taxon>Neobacillus</taxon>
    </lineage>
</organism>
<evidence type="ECO:0000313" key="6">
    <source>
        <dbReference type="Proteomes" id="UP000838308"/>
    </source>
</evidence>
<comment type="caution">
    <text evidence="5">The sequence shown here is derived from an EMBL/GenBank/DDBJ whole genome shotgun (WGS) entry which is preliminary data.</text>
</comment>
<evidence type="ECO:0000259" key="3">
    <source>
        <dbReference type="Pfam" id="PF05547"/>
    </source>
</evidence>
<accession>A0ABN8KNP8</accession>
<evidence type="ECO:0008006" key="7">
    <source>
        <dbReference type="Google" id="ProtNLM"/>
    </source>
</evidence>
<dbReference type="InterPro" id="IPR008757">
    <property type="entry name" value="Peptidase_M6-like_domain"/>
</dbReference>
<sequence>MKQLKRTLIFLVSFLTVAVSSTVYAAQPGLSDFPQPVDSQSWTLPRDMTWNDYRPVPGVDWNTANIEAERVIKGTLIIVDFQDREFILSQPVGSEIAGNPIGTGKIPRNQLGKFWEDFLNKPSAFNNYRTVNEYWRENSFGKWKIELKAFGPYKMDGNEFEYGLNEFGQTVNMPAGFKGRNLRTEAVAKAQADIAASGEKFDFNFIVHAGYDESGVWQEFGEMMFQNANAVTNPFGPIVAGTNVPGMPNSAVTRYVPWTSWYAAKSIWSSAGGGTSIQGENDGMGTFAHEFGHIMTLLDNYNNPYAIPVSRTYSGPWELMSRGSFNGPGGPHTRWMVPSTLGASAPSHHMLRNKIKQGFLSPDQYLNLDRDKLAETGPVFADILAREVPIGSEFGRTGLQGINITMVDNTPANSLKDDWRADMQRGAKWYNNYTLEVVDRVGFDSFTPDSGVLLAKTKNSESAPNIWVVDSHKEDINQIDFKRPDGSTAMFSKGDYQQLADALFKAGTADGVVSEYTDEYNRLHFYILDKKYDAKGALSYRVAVRHMDGAGSFARGVAVTNGSSEFATPGKVATYYFNVTNTGKATDLIRLNAQTDAGWEIQLQHNVIEVEAGKTVAVPVYVKIPKGGKVQPVPTNLTFTSTSETDPGKTATATNRVGPGNGE</sequence>
<feature type="chain" id="PRO_5047002937" description="FixG C-terminal immunoglobulin-like domain-containing protein" evidence="2">
    <location>
        <begin position="26"/>
        <end position="663"/>
    </location>
</feature>
<keyword evidence="6" id="KW-1185">Reference proteome</keyword>
<proteinExistence type="predicted"/>
<reference evidence="5" key="1">
    <citation type="submission" date="2022-04" db="EMBL/GenBank/DDBJ databases">
        <authorList>
            <person name="Criscuolo A."/>
        </authorList>
    </citation>
    <scope>NUCLEOTIDE SEQUENCE</scope>
    <source>
        <strain evidence="5">CIP111895</strain>
    </source>
</reference>
<dbReference type="Proteomes" id="UP000838308">
    <property type="component" value="Unassembled WGS sequence"/>
</dbReference>
<dbReference type="NCBIfam" id="TIGR03296">
    <property type="entry name" value="M6dom_TIGR03296"/>
    <property type="match status" value="1"/>
</dbReference>
<feature type="domain" description="Peptidase M6-like" evidence="3">
    <location>
        <begin position="276"/>
        <end position="329"/>
    </location>
</feature>
<dbReference type="InterPro" id="IPR013783">
    <property type="entry name" value="Ig-like_fold"/>
</dbReference>
<gene>
    <name evidence="5" type="ORF">BACCIP111895_02387</name>
</gene>
<dbReference type="Pfam" id="PF11614">
    <property type="entry name" value="FixG_C"/>
    <property type="match status" value="1"/>
</dbReference>
<evidence type="ECO:0000313" key="5">
    <source>
        <dbReference type="EMBL" id="CAH2715203.1"/>
    </source>
</evidence>
<keyword evidence="2" id="KW-0732">Signal</keyword>
<dbReference type="Gene3D" id="2.60.40.10">
    <property type="entry name" value="Immunoglobulins"/>
    <property type="match status" value="1"/>
</dbReference>
<evidence type="ECO:0000259" key="4">
    <source>
        <dbReference type="Pfam" id="PF11614"/>
    </source>
</evidence>
<evidence type="ECO:0000256" key="1">
    <source>
        <dbReference type="SAM" id="MobiDB-lite"/>
    </source>
</evidence>
<feature type="region of interest" description="Disordered" evidence="1">
    <location>
        <begin position="641"/>
        <end position="663"/>
    </location>
</feature>